<gene>
    <name evidence="1" type="ORF">RM590_35480</name>
</gene>
<accession>A0ABU2N1Q9</accession>
<organism evidence="1 2">
    <name type="scientific">Streptomyces litchfieldiae</name>
    <dbReference type="NCBI Taxonomy" id="3075543"/>
    <lineage>
        <taxon>Bacteria</taxon>
        <taxon>Bacillati</taxon>
        <taxon>Actinomycetota</taxon>
        <taxon>Actinomycetes</taxon>
        <taxon>Kitasatosporales</taxon>
        <taxon>Streptomycetaceae</taxon>
        <taxon>Streptomyces</taxon>
    </lineage>
</organism>
<dbReference type="RefSeq" id="WP_311637616.1">
    <property type="nucleotide sequence ID" value="NZ_JAVREL010000087.1"/>
</dbReference>
<dbReference type="EMBL" id="JAVREL010000087">
    <property type="protein sequence ID" value="MDT0347820.1"/>
    <property type="molecule type" value="Genomic_DNA"/>
</dbReference>
<comment type="caution">
    <text evidence="1">The sequence shown here is derived from an EMBL/GenBank/DDBJ whole genome shotgun (WGS) entry which is preliminary data.</text>
</comment>
<name>A0ABU2N1Q9_9ACTN</name>
<keyword evidence="2" id="KW-1185">Reference proteome</keyword>
<reference evidence="2" key="1">
    <citation type="submission" date="2023-07" db="EMBL/GenBank/DDBJ databases">
        <title>30 novel species of actinomycetes from the DSMZ collection.</title>
        <authorList>
            <person name="Nouioui I."/>
        </authorList>
    </citation>
    <scope>NUCLEOTIDE SEQUENCE [LARGE SCALE GENOMIC DNA]</scope>
    <source>
        <strain evidence="2">DSM 44938</strain>
    </source>
</reference>
<sequence length="72" mass="8035">MSSSDIVVFEPATFYAVTARDNNPDCENYEETFEVPQFYSNAGTNCYVQCGRCGQRMEILTATVLDPQPVIS</sequence>
<protein>
    <submittedName>
        <fullName evidence="1">Uncharacterized protein</fullName>
    </submittedName>
</protein>
<evidence type="ECO:0000313" key="1">
    <source>
        <dbReference type="EMBL" id="MDT0347820.1"/>
    </source>
</evidence>
<evidence type="ECO:0000313" key="2">
    <source>
        <dbReference type="Proteomes" id="UP001183246"/>
    </source>
</evidence>
<dbReference type="Proteomes" id="UP001183246">
    <property type="component" value="Unassembled WGS sequence"/>
</dbReference>
<proteinExistence type="predicted"/>